<dbReference type="InterPro" id="IPR011701">
    <property type="entry name" value="MFS"/>
</dbReference>
<evidence type="ECO:0000256" key="4">
    <source>
        <dbReference type="ARBA" id="ARBA00023136"/>
    </source>
</evidence>
<dbReference type="PROSITE" id="PS50850">
    <property type="entry name" value="MFS"/>
    <property type="match status" value="1"/>
</dbReference>
<evidence type="ECO:0000256" key="3">
    <source>
        <dbReference type="ARBA" id="ARBA00022989"/>
    </source>
</evidence>
<dbReference type="SUPFAM" id="SSF103473">
    <property type="entry name" value="MFS general substrate transporter"/>
    <property type="match status" value="1"/>
</dbReference>
<feature type="transmembrane region" description="Helical" evidence="5">
    <location>
        <begin position="489"/>
        <end position="511"/>
    </location>
</feature>
<dbReference type="InterPro" id="IPR036259">
    <property type="entry name" value="MFS_trans_sf"/>
</dbReference>
<dbReference type="GO" id="GO:0015174">
    <property type="term" value="F:basic amino acid transmembrane transporter activity"/>
    <property type="evidence" value="ECO:0007669"/>
    <property type="project" value="TreeGrafter"/>
</dbReference>
<dbReference type="Proteomes" id="UP000235371">
    <property type="component" value="Unassembled WGS sequence"/>
</dbReference>
<dbReference type="GO" id="GO:0000329">
    <property type="term" value="C:fungal-type vacuole membrane"/>
    <property type="evidence" value="ECO:0007669"/>
    <property type="project" value="TreeGrafter"/>
</dbReference>
<evidence type="ECO:0000313" key="8">
    <source>
        <dbReference type="Proteomes" id="UP000235371"/>
    </source>
</evidence>
<feature type="transmembrane region" description="Helical" evidence="5">
    <location>
        <begin position="150"/>
        <end position="167"/>
    </location>
</feature>
<dbReference type="GeneID" id="36586325"/>
<dbReference type="RefSeq" id="XP_024734681.1">
    <property type="nucleotide sequence ID" value="XM_024878248.1"/>
</dbReference>
<feature type="transmembrane region" description="Helical" evidence="5">
    <location>
        <begin position="382"/>
        <end position="408"/>
    </location>
</feature>
<gene>
    <name evidence="7" type="ORF">K444DRAFT_592574</name>
</gene>
<dbReference type="Pfam" id="PF07690">
    <property type="entry name" value="MFS_1"/>
    <property type="match status" value="1"/>
</dbReference>
<dbReference type="EMBL" id="KZ613843">
    <property type="protein sequence ID" value="PMD57777.1"/>
    <property type="molecule type" value="Genomic_DNA"/>
</dbReference>
<name>A0A2J6T432_9HELO</name>
<keyword evidence="8" id="KW-1185">Reference proteome</keyword>
<keyword evidence="4 5" id="KW-0472">Membrane</keyword>
<sequence>MDSSRLVSHNPDHHLLLITNDPPAIFCNVFLSGFDGTITASTYAVIGSDFNAANTVSWITTSYLITTTAFQPLYGRFSDVLGRRVCFFTATIAFSLGCLGCGLAPNIIFLNLMRGLTGLGGGGLVTMATIINSDIIPLQNRGMYQASQNGLLGFGAICGASLGGVIADSVGWRWCFLCQVPVSMAGLIVGHFVIKNPAPSMTAVRTGESGQMSLWRRIDFSGAILLVLGLSSQLTALSLGGNQYPWSDTRVIVSFAISVVILIVFVWVELKTEALPVLPMSMLRGRVVISNTVSNVLCGMSAFAFLFTIPLFFQVVLSESASKAGIRLIIPSLGTPVGGLIAGFTMSRWGMLNHLVRLGCLLMVIGNGVMATLNYHDSSWKYIVYLFPANLGQGIVFPSMLFTNIAAFQQSQQAVSTSTVYLFRSMGSVWGVAAASTIIQNVLSSRLPGALSGIPDKLKIITSIRHSITALSSLDPEVQEIAHRVHFEALQLVFLASTAWALIALVAAFFARGQRLDRR</sequence>
<reference evidence="7 8" key="1">
    <citation type="submission" date="2016-04" db="EMBL/GenBank/DDBJ databases">
        <title>A degradative enzymes factory behind the ericoid mycorrhizal symbiosis.</title>
        <authorList>
            <consortium name="DOE Joint Genome Institute"/>
            <person name="Martino E."/>
            <person name="Morin E."/>
            <person name="Grelet G."/>
            <person name="Kuo A."/>
            <person name="Kohler A."/>
            <person name="Daghino S."/>
            <person name="Barry K."/>
            <person name="Choi C."/>
            <person name="Cichocki N."/>
            <person name="Clum A."/>
            <person name="Copeland A."/>
            <person name="Hainaut M."/>
            <person name="Haridas S."/>
            <person name="Labutti K."/>
            <person name="Lindquist E."/>
            <person name="Lipzen A."/>
            <person name="Khouja H.-R."/>
            <person name="Murat C."/>
            <person name="Ohm R."/>
            <person name="Olson A."/>
            <person name="Spatafora J."/>
            <person name="Veneault-Fourrey C."/>
            <person name="Henrissat B."/>
            <person name="Grigoriev I."/>
            <person name="Martin F."/>
            <person name="Perotto S."/>
        </authorList>
    </citation>
    <scope>NUCLEOTIDE SEQUENCE [LARGE SCALE GENOMIC DNA]</scope>
    <source>
        <strain evidence="7 8">E</strain>
    </source>
</reference>
<feature type="transmembrane region" description="Helical" evidence="5">
    <location>
        <begin position="358"/>
        <end position="376"/>
    </location>
</feature>
<dbReference type="Gene3D" id="1.20.1720.10">
    <property type="entry name" value="Multidrug resistance protein D"/>
    <property type="match status" value="1"/>
</dbReference>
<evidence type="ECO:0000256" key="2">
    <source>
        <dbReference type="ARBA" id="ARBA00022692"/>
    </source>
</evidence>
<dbReference type="InParanoid" id="A0A2J6T432"/>
<evidence type="ECO:0000259" key="6">
    <source>
        <dbReference type="PROSITE" id="PS50850"/>
    </source>
</evidence>
<feature type="transmembrane region" description="Helical" evidence="5">
    <location>
        <begin position="288"/>
        <end position="313"/>
    </location>
</feature>
<keyword evidence="3 5" id="KW-1133">Transmembrane helix</keyword>
<feature type="transmembrane region" description="Helical" evidence="5">
    <location>
        <begin position="116"/>
        <end position="138"/>
    </location>
</feature>
<protein>
    <submittedName>
        <fullName evidence="7">MFS general substrate transporter</fullName>
    </submittedName>
</protein>
<feature type="domain" description="Major facilitator superfamily (MFS) profile" evidence="6">
    <location>
        <begin position="21"/>
        <end position="516"/>
    </location>
</feature>
<feature type="transmembrane region" description="Helical" evidence="5">
    <location>
        <begin position="173"/>
        <end position="194"/>
    </location>
</feature>
<proteinExistence type="predicted"/>
<evidence type="ECO:0000256" key="5">
    <source>
        <dbReference type="SAM" id="Phobius"/>
    </source>
</evidence>
<dbReference type="InterPro" id="IPR020846">
    <property type="entry name" value="MFS_dom"/>
</dbReference>
<keyword evidence="2 5" id="KW-0812">Transmembrane</keyword>
<evidence type="ECO:0000313" key="7">
    <source>
        <dbReference type="EMBL" id="PMD57777.1"/>
    </source>
</evidence>
<feature type="transmembrane region" description="Helical" evidence="5">
    <location>
        <begin position="214"/>
        <end position="231"/>
    </location>
</feature>
<dbReference type="OrthoDB" id="6770063at2759"/>
<feature type="transmembrane region" description="Helical" evidence="5">
    <location>
        <begin position="251"/>
        <end position="268"/>
    </location>
</feature>
<dbReference type="PANTHER" id="PTHR23501">
    <property type="entry name" value="MAJOR FACILITATOR SUPERFAMILY"/>
    <property type="match status" value="1"/>
</dbReference>
<dbReference type="FunCoup" id="A0A2J6T432">
    <property type="interactions" value="38"/>
</dbReference>
<feature type="transmembrane region" description="Helical" evidence="5">
    <location>
        <begin position="325"/>
        <end position="346"/>
    </location>
</feature>
<accession>A0A2J6T432</accession>
<dbReference type="AlphaFoldDB" id="A0A2J6T432"/>
<evidence type="ECO:0000256" key="1">
    <source>
        <dbReference type="ARBA" id="ARBA00004141"/>
    </source>
</evidence>
<comment type="subcellular location">
    <subcellularLocation>
        <location evidence="1">Membrane</location>
        <topology evidence="1">Multi-pass membrane protein</topology>
    </subcellularLocation>
</comment>
<feature type="transmembrane region" description="Helical" evidence="5">
    <location>
        <begin position="85"/>
        <end position="110"/>
    </location>
</feature>
<dbReference type="FunFam" id="1.20.1250.20:FF:000670">
    <property type="entry name" value="MFS general substrate transporter"/>
    <property type="match status" value="1"/>
</dbReference>
<dbReference type="Gene3D" id="1.20.1250.20">
    <property type="entry name" value="MFS general substrate transporter like domains"/>
    <property type="match status" value="1"/>
</dbReference>
<organism evidence="7 8">
    <name type="scientific">Hyaloscypha bicolor E</name>
    <dbReference type="NCBI Taxonomy" id="1095630"/>
    <lineage>
        <taxon>Eukaryota</taxon>
        <taxon>Fungi</taxon>
        <taxon>Dikarya</taxon>
        <taxon>Ascomycota</taxon>
        <taxon>Pezizomycotina</taxon>
        <taxon>Leotiomycetes</taxon>
        <taxon>Helotiales</taxon>
        <taxon>Hyaloscyphaceae</taxon>
        <taxon>Hyaloscypha</taxon>
        <taxon>Hyaloscypha bicolor</taxon>
    </lineage>
</organism>
<dbReference type="CDD" id="cd17502">
    <property type="entry name" value="MFS_Azr1_MDR_like"/>
    <property type="match status" value="1"/>
</dbReference>
<feature type="transmembrane region" description="Helical" evidence="5">
    <location>
        <begin position="420"/>
        <end position="439"/>
    </location>
</feature>
<dbReference type="PANTHER" id="PTHR23501:SF81">
    <property type="entry name" value="VACUOLAR BASIC AMINO ACID TRANSPORTER 2"/>
    <property type="match status" value="1"/>
</dbReference>